<sequence length="321" mass="36103">MDAIRCITAFLLITHDHNTSNRLDVMYHNQVGKYNSYDYKSGTAFPNGNYAGIYRALPQINSPGTSVTIYCSNIFSYSEIERQVVRGLHRIFNSPAPRNPRDPMSLLKCLTHLKKKSDHLREQAGNVPQPVRMSEVLGEKACSARQIVELATKHHLKIQGLYHCLGPATRSLSLVIDADQPVNLKDLLAEGTAFIFNGNRVSSKLKALGWYGDEIHIFYSGGWASQEWKFITFLGSREDNVATIEKFVLKRWADLRIYKANLVRAVNFVYSNPSAHGKTAEQLMEQTRGIMNEADDSMVAGVNMVSVMGELHCNPMHVQQD</sequence>
<reference evidence="1 2" key="1">
    <citation type="submission" date="2017-11" db="EMBL/GenBank/DDBJ databases">
        <authorList>
            <person name="Kracher B."/>
        </authorList>
    </citation>
    <scope>NUCLEOTIDE SEQUENCE [LARGE SCALE GENOMIC DNA]</scope>
    <source>
        <strain evidence="1 2">RACE1</strain>
    </source>
</reference>
<dbReference type="Proteomes" id="UP000275772">
    <property type="component" value="Unassembled WGS sequence"/>
</dbReference>
<evidence type="ECO:0000313" key="1">
    <source>
        <dbReference type="EMBL" id="SZF04397.1"/>
    </source>
</evidence>
<dbReference type="VEuPathDB" id="FungiDB:BLGHR1_15193"/>
<protein>
    <submittedName>
        <fullName evidence="1">Uncharacterized protein</fullName>
    </submittedName>
</protein>
<dbReference type="AlphaFoldDB" id="A0A383UWV3"/>
<evidence type="ECO:0000313" key="2">
    <source>
        <dbReference type="Proteomes" id="UP000275772"/>
    </source>
</evidence>
<organism evidence="1 2">
    <name type="scientific">Blumeria hordei</name>
    <name type="common">Barley powdery mildew</name>
    <name type="synonym">Blumeria graminis f. sp. hordei</name>
    <dbReference type="NCBI Taxonomy" id="2867405"/>
    <lineage>
        <taxon>Eukaryota</taxon>
        <taxon>Fungi</taxon>
        <taxon>Dikarya</taxon>
        <taxon>Ascomycota</taxon>
        <taxon>Pezizomycotina</taxon>
        <taxon>Leotiomycetes</taxon>
        <taxon>Erysiphales</taxon>
        <taxon>Erysiphaceae</taxon>
        <taxon>Blumeria</taxon>
    </lineage>
</organism>
<dbReference type="EMBL" id="UNSH01000064">
    <property type="protein sequence ID" value="SZF04397.1"/>
    <property type="molecule type" value="Genomic_DNA"/>
</dbReference>
<proteinExistence type="predicted"/>
<name>A0A383UWV3_BLUHO</name>
<accession>A0A383UWV3</accession>
<gene>
    <name evidence="1" type="ORF">BLGHR1_15193</name>
</gene>